<comment type="caution">
    <text evidence="1">The sequence shown here is derived from an EMBL/GenBank/DDBJ whole genome shotgun (WGS) entry which is preliminary data.</text>
</comment>
<reference evidence="1" key="1">
    <citation type="journal article" date="2015" name="Nature">
        <title>Complex archaea that bridge the gap between prokaryotes and eukaryotes.</title>
        <authorList>
            <person name="Spang A."/>
            <person name="Saw J.H."/>
            <person name="Jorgensen S.L."/>
            <person name="Zaremba-Niedzwiedzka K."/>
            <person name="Martijn J."/>
            <person name="Lind A.E."/>
            <person name="van Eijk R."/>
            <person name="Schleper C."/>
            <person name="Guy L."/>
            <person name="Ettema T.J."/>
        </authorList>
    </citation>
    <scope>NUCLEOTIDE SEQUENCE</scope>
</reference>
<protein>
    <submittedName>
        <fullName evidence="1">Uncharacterized protein</fullName>
    </submittedName>
</protein>
<name>A0A0F9AQY5_9ZZZZ</name>
<dbReference type="EMBL" id="LAZR01041438">
    <property type="protein sequence ID" value="KKL11994.1"/>
    <property type="molecule type" value="Genomic_DNA"/>
</dbReference>
<gene>
    <name evidence="1" type="ORF">LCGC14_2540220</name>
</gene>
<organism evidence="1">
    <name type="scientific">marine sediment metagenome</name>
    <dbReference type="NCBI Taxonomy" id="412755"/>
    <lineage>
        <taxon>unclassified sequences</taxon>
        <taxon>metagenomes</taxon>
        <taxon>ecological metagenomes</taxon>
    </lineage>
</organism>
<sequence length="68" mass="7389">MAHEKTITVGFGIGGTTRFFNIPTVHKGKTMTKPQAIKRFKAKKRIGKGFGSIKEAVQAAGKRSRGTK</sequence>
<evidence type="ECO:0000313" key="1">
    <source>
        <dbReference type="EMBL" id="KKL11994.1"/>
    </source>
</evidence>
<accession>A0A0F9AQY5</accession>
<proteinExistence type="predicted"/>
<dbReference type="AlphaFoldDB" id="A0A0F9AQY5"/>